<dbReference type="EMBL" id="CP042434">
    <property type="protein sequence ID" value="QEC71395.1"/>
    <property type="molecule type" value="Genomic_DNA"/>
</dbReference>
<dbReference type="Proteomes" id="UP000321291">
    <property type="component" value="Chromosome"/>
</dbReference>
<dbReference type="RefSeq" id="WP_146780742.1">
    <property type="nucleotide sequence ID" value="NZ_CP042434.1"/>
</dbReference>
<dbReference type="OrthoDB" id="1113003at2"/>
<organism evidence="1 2">
    <name type="scientific">Arachidicoccus ginsenosidivorans</name>
    <dbReference type="NCBI Taxonomy" id="496057"/>
    <lineage>
        <taxon>Bacteria</taxon>
        <taxon>Pseudomonadati</taxon>
        <taxon>Bacteroidota</taxon>
        <taxon>Chitinophagia</taxon>
        <taxon>Chitinophagales</taxon>
        <taxon>Chitinophagaceae</taxon>
        <taxon>Arachidicoccus</taxon>
    </lineage>
</organism>
<evidence type="ECO:0000313" key="1">
    <source>
        <dbReference type="EMBL" id="QEC71395.1"/>
    </source>
</evidence>
<sequence length="320" mass="37114">MQKWDRLVFGKNRLYQGNVFASYEYLNAMAEKWYGVVLGDYVSIMPLICKKKNGFHYFTSLAFGRQLGLIGDEQVSFQNIINKAIGVCKYGDLIFNDANYDILFQNFEHFKHKGQGRLIKQPNFLLPLDTTYEKIWSDYATVLKRKIRKAKKSNLCFVMPGITSEPGRLSMDRETLVRKVIAVNRHFLAEKMGNHYNLDHALNALEVLMLTDFGQKYFFPCAVLDNEGTIQMMDVYAIDHRRVYKMLSVLVNNGRALNAMAFGVDAFFQLFERQPYVFDFMGSSIPSVRAWVEDFGAKEQPNYVYRYNALPWPINLLKSI</sequence>
<dbReference type="KEGG" id="agi:FSB73_06630"/>
<evidence type="ECO:0000313" key="2">
    <source>
        <dbReference type="Proteomes" id="UP000321291"/>
    </source>
</evidence>
<reference evidence="1 2" key="1">
    <citation type="journal article" date="2017" name="Int. J. Syst. Evol. Microbiol.">
        <title>Arachidicoccus ginsenosidivorans sp. nov., with ginsenoside-converting activity isolated from ginseng cultivating soil.</title>
        <authorList>
            <person name="Siddiqi M.Z."/>
            <person name="Aslam Z."/>
            <person name="Im W.T."/>
        </authorList>
    </citation>
    <scope>NUCLEOTIDE SEQUENCE [LARGE SCALE GENOMIC DNA]</scope>
    <source>
        <strain evidence="1 2">Gsoil 809</strain>
    </source>
</reference>
<protein>
    <submittedName>
        <fullName evidence="1">Uncharacterized protein</fullName>
    </submittedName>
</protein>
<dbReference type="AlphaFoldDB" id="A0A5B8VKA3"/>
<gene>
    <name evidence="1" type="ORF">FSB73_06630</name>
</gene>
<name>A0A5B8VKA3_9BACT</name>
<proteinExistence type="predicted"/>
<keyword evidence="2" id="KW-1185">Reference proteome</keyword>
<accession>A0A5B8VKA3</accession>